<reference evidence="2" key="2">
    <citation type="journal article" date="2024" name="Plant">
        <title>Genomic evolution and insights into agronomic trait innovations of Sesamum species.</title>
        <authorList>
            <person name="Miao H."/>
            <person name="Wang L."/>
            <person name="Qu L."/>
            <person name="Liu H."/>
            <person name="Sun Y."/>
            <person name="Le M."/>
            <person name="Wang Q."/>
            <person name="Wei S."/>
            <person name="Zheng Y."/>
            <person name="Lin W."/>
            <person name="Duan Y."/>
            <person name="Cao H."/>
            <person name="Xiong S."/>
            <person name="Wang X."/>
            <person name="Wei L."/>
            <person name="Li C."/>
            <person name="Ma Q."/>
            <person name="Ju M."/>
            <person name="Zhao R."/>
            <person name="Li G."/>
            <person name="Mu C."/>
            <person name="Tian Q."/>
            <person name="Mei H."/>
            <person name="Zhang T."/>
            <person name="Gao T."/>
            <person name="Zhang H."/>
        </authorList>
    </citation>
    <scope>NUCLEOTIDE SEQUENCE</scope>
    <source>
        <strain evidence="2">G02</strain>
    </source>
</reference>
<dbReference type="EMBL" id="JACGWJ010000014">
    <property type="protein sequence ID" value="KAL0374035.1"/>
    <property type="molecule type" value="Genomic_DNA"/>
</dbReference>
<feature type="region of interest" description="Disordered" evidence="1">
    <location>
        <begin position="1"/>
        <end position="42"/>
    </location>
</feature>
<name>A0AAW2R1Z3_SESRA</name>
<feature type="compositionally biased region" description="Low complexity" evidence="1">
    <location>
        <begin position="1"/>
        <end position="15"/>
    </location>
</feature>
<feature type="compositionally biased region" description="Basic and acidic residues" evidence="1">
    <location>
        <begin position="26"/>
        <end position="38"/>
    </location>
</feature>
<evidence type="ECO:0000256" key="1">
    <source>
        <dbReference type="SAM" id="MobiDB-lite"/>
    </source>
</evidence>
<evidence type="ECO:0000313" key="2">
    <source>
        <dbReference type="EMBL" id="KAL0374035.1"/>
    </source>
</evidence>
<organism evidence="2">
    <name type="scientific">Sesamum radiatum</name>
    <name type="common">Black benniseed</name>
    <dbReference type="NCBI Taxonomy" id="300843"/>
    <lineage>
        <taxon>Eukaryota</taxon>
        <taxon>Viridiplantae</taxon>
        <taxon>Streptophyta</taxon>
        <taxon>Embryophyta</taxon>
        <taxon>Tracheophyta</taxon>
        <taxon>Spermatophyta</taxon>
        <taxon>Magnoliopsida</taxon>
        <taxon>eudicotyledons</taxon>
        <taxon>Gunneridae</taxon>
        <taxon>Pentapetalae</taxon>
        <taxon>asterids</taxon>
        <taxon>lamiids</taxon>
        <taxon>Lamiales</taxon>
        <taxon>Pedaliaceae</taxon>
        <taxon>Sesamum</taxon>
    </lineage>
</organism>
<reference evidence="2" key="1">
    <citation type="submission" date="2020-06" db="EMBL/GenBank/DDBJ databases">
        <authorList>
            <person name="Li T."/>
            <person name="Hu X."/>
            <person name="Zhang T."/>
            <person name="Song X."/>
            <person name="Zhang H."/>
            <person name="Dai N."/>
            <person name="Sheng W."/>
            <person name="Hou X."/>
            <person name="Wei L."/>
        </authorList>
    </citation>
    <scope>NUCLEOTIDE SEQUENCE</scope>
    <source>
        <strain evidence="2">G02</strain>
        <tissue evidence="2">Leaf</tissue>
    </source>
</reference>
<sequence length="63" mass="6492">MVEGVGVEEAGGDSAVVEEGDEVENEGVRVEEGAKVENEEVGGEGVNVEAGIVCSNIMKKTEI</sequence>
<accession>A0AAW2R1Z3</accession>
<proteinExistence type="predicted"/>
<comment type="caution">
    <text evidence="2">The sequence shown here is derived from an EMBL/GenBank/DDBJ whole genome shotgun (WGS) entry which is preliminary data.</text>
</comment>
<gene>
    <name evidence="2" type="ORF">Sradi_3319200</name>
</gene>
<feature type="compositionally biased region" description="Acidic residues" evidence="1">
    <location>
        <begin position="16"/>
        <end position="25"/>
    </location>
</feature>
<dbReference type="AlphaFoldDB" id="A0AAW2R1Z3"/>
<protein>
    <submittedName>
        <fullName evidence="2">Uncharacterized protein</fullName>
    </submittedName>
</protein>